<protein>
    <submittedName>
        <fullName evidence="1">Uncharacterized protein</fullName>
    </submittedName>
</protein>
<reference evidence="1" key="1">
    <citation type="submission" date="2014-09" db="EMBL/GenBank/DDBJ databases">
        <authorList>
            <person name="Magalhaes I.L.F."/>
            <person name="Oliveira U."/>
            <person name="Santos F.R."/>
            <person name="Vidigal T.H.D.A."/>
            <person name="Brescovit A.D."/>
            <person name="Santos A.J."/>
        </authorList>
    </citation>
    <scope>NUCLEOTIDE SEQUENCE</scope>
    <source>
        <tissue evidence="1">Shoot tissue taken approximately 20 cm above the soil surface</tissue>
    </source>
</reference>
<evidence type="ECO:0000313" key="1">
    <source>
        <dbReference type="EMBL" id="JAE19244.1"/>
    </source>
</evidence>
<accession>A0A0A9G713</accession>
<sequence>MKSVSVVVLARPKSPILRSHLALSSRLLGLRSLCKTFAECTYFNPRSS</sequence>
<reference evidence="1" key="2">
    <citation type="journal article" date="2015" name="Data Brief">
        <title>Shoot transcriptome of the giant reed, Arundo donax.</title>
        <authorList>
            <person name="Barrero R.A."/>
            <person name="Guerrero F.D."/>
            <person name="Moolhuijzen P."/>
            <person name="Goolsby J.A."/>
            <person name="Tidwell J."/>
            <person name="Bellgard S.E."/>
            <person name="Bellgard M.I."/>
        </authorList>
    </citation>
    <scope>NUCLEOTIDE SEQUENCE</scope>
    <source>
        <tissue evidence="1">Shoot tissue taken approximately 20 cm above the soil surface</tissue>
    </source>
</reference>
<proteinExistence type="predicted"/>
<dbReference type="AlphaFoldDB" id="A0A0A9G713"/>
<dbReference type="EMBL" id="GBRH01178652">
    <property type="protein sequence ID" value="JAE19244.1"/>
    <property type="molecule type" value="Transcribed_RNA"/>
</dbReference>
<name>A0A0A9G713_ARUDO</name>
<organism evidence="1">
    <name type="scientific">Arundo donax</name>
    <name type="common">Giant reed</name>
    <name type="synonym">Donax arundinaceus</name>
    <dbReference type="NCBI Taxonomy" id="35708"/>
    <lineage>
        <taxon>Eukaryota</taxon>
        <taxon>Viridiplantae</taxon>
        <taxon>Streptophyta</taxon>
        <taxon>Embryophyta</taxon>
        <taxon>Tracheophyta</taxon>
        <taxon>Spermatophyta</taxon>
        <taxon>Magnoliopsida</taxon>
        <taxon>Liliopsida</taxon>
        <taxon>Poales</taxon>
        <taxon>Poaceae</taxon>
        <taxon>PACMAD clade</taxon>
        <taxon>Arundinoideae</taxon>
        <taxon>Arundineae</taxon>
        <taxon>Arundo</taxon>
    </lineage>
</organism>